<dbReference type="GO" id="GO:0004519">
    <property type="term" value="F:endonuclease activity"/>
    <property type="evidence" value="ECO:0007669"/>
    <property type="project" value="UniProtKB-KW"/>
</dbReference>
<feature type="domain" description="Integrase zinc-binding" evidence="5">
    <location>
        <begin position="116"/>
        <end position="172"/>
    </location>
</feature>
<keyword evidence="4" id="KW-0255">Endonuclease</keyword>
<dbReference type="Gene3D" id="3.30.420.10">
    <property type="entry name" value="Ribonuclease H-like superfamily/Ribonuclease H"/>
    <property type="match status" value="1"/>
</dbReference>
<dbReference type="InterPro" id="IPR021109">
    <property type="entry name" value="Peptidase_aspartic_dom_sf"/>
</dbReference>
<keyword evidence="4" id="KW-0378">Hydrolase</keyword>
<dbReference type="Gramene" id="C.cajan_44540.t">
    <property type="protein sequence ID" value="C.cajan_44540.t"/>
    <property type="gene ID" value="C.cajan_44540"/>
</dbReference>
<protein>
    <submittedName>
        <fullName evidence="6">Transposon Ty3-G Gag-Pol polyprotein</fullName>
    </submittedName>
</protein>
<dbReference type="InterPro" id="IPR036397">
    <property type="entry name" value="RNaseH_sf"/>
</dbReference>
<dbReference type="PANTHER" id="PTHR37984:SF5">
    <property type="entry name" value="PROTEIN NYNRIN-LIKE"/>
    <property type="match status" value="1"/>
</dbReference>
<evidence type="ECO:0000313" key="7">
    <source>
        <dbReference type="Proteomes" id="UP000075243"/>
    </source>
</evidence>
<dbReference type="Pfam" id="PF17921">
    <property type="entry name" value="Integrase_H2C2"/>
    <property type="match status" value="1"/>
</dbReference>
<gene>
    <name evidence="6" type="ORF">KK1_046999</name>
</gene>
<evidence type="ECO:0000256" key="4">
    <source>
        <dbReference type="ARBA" id="ARBA00022759"/>
    </source>
</evidence>
<proteinExistence type="predicted"/>
<dbReference type="InterPro" id="IPR012337">
    <property type="entry name" value="RNaseH-like_sf"/>
</dbReference>
<keyword evidence="1" id="KW-0808">Transferase</keyword>
<dbReference type="GO" id="GO:0003676">
    <property type="term" value="F:nucleic acid binding"/>
    <property type="evidence" value="ECO:0007669"/>
    <property type="project" value="InterPro"/>
</dbReference>
<accession>A0A151QQ19</accession>
<keyword evidence="7" id="KW-1185">Reference proteome</keyword>
<evidence type="ECO:0000256" key="3">
    <source>
        <dbReference type="ARBA" id="ARBA00022722"/>
    </source>
</evidence>
<evidence type="ECO:0000256" key="1">
    <source>
        <dbReference type="ARBA" id="ARBA00022679"/>
    </source>
</evidence>
<sequence>MLNLGASINVIPLSTFKSLSLGPMKPTGVVIQLANRSVAHPTGFIEDVLVRVGELIFFHSCLTPLACERFDLFLAIQVSLQSIKELCLQNKAPDPHYSVHDQLLYWKGRLVIPNSHNLVKQILYEFHTSLLGGHAGMARTLARISAQFYWSGMQKDVKEFVQQCLVCQQAKSATTLPAGLLQPLPIPMQIWEDLAMDFITGLPLSHGFTVILVVIDRLSKYAHFFTMKTDYTTPACPPSKDV</sequence>
<dbReference type="EMBL" id="KQ485333">
    <property type="protein sequence ID" value="KYP32344.1"/>
    <property type="molecule type" value="Genomic_DNA"/>
</dbReference>
<dbReference type="GO" id="GO:0016779">
    <property type="term" value="F:nucleotidyltransferase activity"/>
    <property type="evidence" value="ECO:0007669"/>
    <property type="project" value="UniProtKB-KW"/>
</dbReference>
<dbReference type="FunFam" id="1.10.340.70:FF:000001">
    <property type="entry name" value="Retrovirus-related Pol polyprotein from transposon gypsy-like Protein"/>
    <property type="match status" value="1"/>
</dbReference>
<reference evidence="6" key="1">
    <citation type="journal article" date="2012" name="Nat. Biotechnol.">
        <title>Draft genome sequence of pigeonpea (Cajanus cajan), an orphan legume crop of resource-poor farmers.</title>
        <authorList>
            <person name="Varshney R.K."/>
            <person name="Chen W."/>
            <person name="Li Y."/>
            <person name="Bharti A.K."/>
            <person name="Saxena R.K."/>
            <person name="Schlueter J.A."/>
            <person name="Donoghue M.T."/>
            <person name="Azam S."/>
            <person name="Fan G."/>
            <person name="Whaley A.M."/>
            <person name="Farmer A.D."/>
            <person name="Sheridan J."/>
            <person name="Iwata A."/>
            <person name="Tuteja R."/>
            <person name="Penmetsa R.V."/>
            <person name="Wu W."/>
            <person name="Upadhyaya H.D."/>
            <person name="Yang S.P."/>
            <person name="Shah T."/>
            <person name="Saxena K.B."/>
            <person name="Michael T."/>
            <person name="McCombie W.R."/>
            <person name="Yang B."/>
            <person name="Zhang G."/>
            <person name="Yang H."/>
            <person name="Wang J."/>
            <person name="Spillane C."/>
            <person name="Cook D.R."/>
            <person name="May G.D."/>
            <person name="Xu X."/>
            <person name="Jackson S.A."/>
        </authorList>
    </citation>
    <scope>NUCLEOTIDE SEQUENCE [LARGE SCALE GENOMIC DNA]</scope>
</reference>
<dbReference type="InterPro" id="IPR050951">
    <property type="entry name" value="Retrovirus_Pol_polyprotein"/>
</dbReference>
<dbReference type="AlphaFoldDB" id="A0A151QQ19"/>
<dbReference type="InterPro" id="IPR041588">
    <property type="entry name" value="Integrase_H2C2"/>
</dbReference>
<dbReference type="PANTHER" id="PTHR37984">
    <property type="entry name" value="PROTEIN CBG26694"/>
    <property type="match status" value="1"/>
</dbReference>
<dbReference type="SUPFAM" id="SSF53098">
    <property type="entry name" value="Ribonuclease H-like"/>
    <property type="match status" value="1"/>
</dbReference>
<keyword evidence="2" id="KW-0548">Nucleotidyltransferase</keyword>
<dbReference type="Gene3D" id="2.40.70.10">
    <property type="entry name" value="Acid Proteases"/>
    <property type="match status" value="1"/>
</dbReference>
<organism evidence="6 7">
    <name type="scientific">Cajanus cajan</name>
    <name type="common">Pigeon pea</name>
    <name type="synonym">Cajanus indicus</name>
    <dbReference type="NCBI Taxonomy" id="3821"/>
    <lineage>
        <taxon>Eukaryota</taxon>
        <taxon>Viridiplantae</taxon>
        <taxon>Streptophyta</taxon>
        <taxon>Embryophyta</taxon>
        <taxon>Tracheophyta</taxon>
        <taxon>Spermatophyta</taxon>
        <taxon>Magnoliopsida</taxon>
        <taxon>eudicotyledons</taxon>
        <taxon>Gunneridae</taxon>
        <taxon>Pentapetalae</taxon>
        <taxon>rosids</taxon>
        <taxon>fabids</taxon>
        <taxon>Fabales</taxon>
        <taxon>Fabaceae</taxon>
        <taxon>Papilionoideae</taxon>
        <taxon>50 kb inversion clade</taxon>
        <taxon>NPAAA clade</taxon>
        <taxon>indigoferoid/millettioid clade</taxon>
        <taxon>Phaseoleae</taxon>
        <taxon>Cajanus</taxon>
    </lineage>
</organism>
<evidence type="ECO:0000256" key="2">
    <source>
        <dbReference type="ARBA" id="ARBA00022695"/>
    </source>
</evidence>
<keyword evidence="3" id="KW-0540">Nuclease</keyword>
<evidence type="ECO:0000259" key="5">
    <source>
        <dbReference type="Pfam" id="PF17921"/>
    </source>
</evidence>
<name>A0A151QQ19_CAJCA</name>
<dbReference type="Gene3D" id="1.10.340.70">
    <property type="match status" value="1"/>
</dbReference>
<dbReference type="Proteomes" id="UP000075243">
    <property type="component" value="Unassembled WGS sequence"/>
</dbReference>
<evidence type="ECO:0000313" key="6">
    <source>
        <dbReference type="EMBL" id="KYP32344.1"/>
    </source>
</evidence>